<proteinExistence type="inferred from homology"/>
<protein>
    <recommendedName>
        <fullName evidence="6">Flagellar secretion chaperone FliS</fullName>
    </recommendedName>
</protein>
<dbReference type="Pfam" id="PF02561">
    <property type="entry name" value="FliS"/>
    <property type="match status" value="1"/>
</dbReference>
<keyword evidence="7" id="KW-0966">Cell projection</keyword>
<dbReference type="Proteomes" id="UP000681162">
    <property type="component" value="Unassembled WGS sequence"/>
</dbReference>
<evidence type="ECO:0000256" key="5">
    <source>
        <dbReference type="ARBA" id="ARBA00023186"/>
    </source>
</evidence>
<evidence type="ECO:0000256" key="1">
    <source>
        <dbReference type="ARBA" id="ARBA00004514"/>
    </source>
</evidence>
<evidence type="ECO:0000256" key="3">
    <source>
        <dbReference type="ARBA" id="ARBA00022490"/>
    </source>
</evidence>
<gene>
    <name evidence="7" type="ORF">J41TS12_00610</name>
</gene>
<dbReference type="EMBL" id="BORR01000001">
    <property type="protein sequence ID" value="GIO35200.1"/>
    <property type="molecule type" value="Genomic_DNA"/>
</dbReference>
<dbReference type="GO" id="GO:0044780">
    <property type="term" value="P:bacterial-type flagellum assembly"/>
    <property type="evidence" value="ECO:0007669"/>
    <property type="project" value="InterPro"/>
</dbReference>
<dbReference type="GO" id="GO:0005829">
    <property type="term" value="C:cytosol"/>
    <property type="evidence" value="ECO:0007669"/>
    <property type="project" value="UniProtKB-SubCell"/>
</dbReference>
<name>A0A920CD47_9BACL</name>
<dbReference type="SUPFAM" id="SSF101116">
    <property type="entry name" value="Flagellar export chaperone FliS"/>
    <property type="match status" value="1"/>
</dbReference>
<keyword evidence="8" id="KW-1185">Reference proteome</keyword>
<evidence type="ECO:0000256" key="2">
    <source>
        <dbReference type="ARBA" id="ARBA00008787"/>
    </source>
</evidence>
<dbReference type="NCBIfam" id="TIGR00208">
    <property type="entry name" value="fliS"/>
    <property type="match status" value="1"/>
</dbReference>
<keyword evidence="7" id="KW-0969">Cilium</keyword>
<dbReference type="CDD" id="cd16098">
    <property type="entry name" value="FliS"/>
    <property type="match status" value="1"/>
</dbReference>
<evidence type="ECO:0000256" key="4">
    <source>
        <dbReference type="ARBA" id="ARBA00022795"/>
    </source>
</evidence>
<reference evidence="7 8" key="1">
    <citation type="submission" date="2021-03" db="EMBL/GenBank/DDBJ databases">
        <title>Antimicrobial resistance genes in bacteria isolated from Japanese honey, and their potential for conferring macrolide and lincosamide resistance in the American foulbrood pathogen Paenibacillus larvae.</title>
        <authorList>
            <person name="Okamoto M."/>
            <person name="Kumagai M."/>
            <person name="Kanamori H."/>
            <person name="Takamatsu D."/>
        </authorList>
    </citation>
    <scope>NUCLEOTIDE SEQUENCE [LARGE SCALE GENOMIC DNA]</scope>
    <source>
        <strain evidence="7 8">J41TS12</strain>
    </source>
</reference>
<dbReference type="PIRSF" id="PIRSF039090">
    <property type="entry name" value="Flis"/>
    <property type="match status" value="1"/>
</dbReference>
<dbReference type="AlphaFoldDB" id="A0A920CD47"/>
<dbReference type="Gene3D" id="1.20.120.340">
    <property type="entry name" value="Flagellar protein FliS"/>
    <property type="match status" value="1"/>
</dbReference>
<dbReference type="RefSeq" id="WP_212937669.1">
    <property type="nucleotide sequence ID" value="NZ_BORR01000001.1"/>
</dbReference>
<dbReference type="GO" id="GO:0071973">
    <property type="term" value="P:bacterial-type flagellum-dependent cell motility"/>
    <property type="evidence" value="ECO:0007669"/>
    <property type="project" value="TreeGrafter"/>
</dbReference>
<dbReference type="PANTHER" id="PTHR34773:SF1">
    <property type="entry name" value="FLAGELLAR SECRETION CHAPERONE FLIS"/>
    <property type="match status" value="1"/>
</dbReference>
<evidence type="ECO:0000313" key="7">
    <source>
        <dbReference type="EMBL" id="GIO35200.1"/>
    </source>
</evidence>
<comment type="similarity">
    <text evidence="2 6">Belongs to the FliS family.</text>
</comment>
<comment type="caution">
    <text evidence="7">The sequence shown here is derived from an EMBL/GenBank/DDBJ whole genome shotgun (WGS) entry which is preliminary data.</text>
</comment>
<keyword evidence="5" id="KW-0143">Chaperone</keyword>
<keyword evidence="4 6" id="KW-1005">Bacterial flagellum biogenesis</keyword>
<accession>A0A920CD47</accession>
<keyword evidence="3 6" id="KW-0963">Cytoplasm</keyword>
<organism evidence="7 8">
    <name type="scientific">Paenibacillus antibioticophila</name>
    <dbReference type="NCBI Taxonomy" id="1274374"/>
    <lineage>
        <taxon>Bacteria</taxon>
        <taxon>Bacillati</taxon>
        <taxon>Bacillota</taxon>
        <taxon>Bacilli</taxon>
        <taxon>Bacillales</taxon>
        <taxon>Paenibacillaceae</taxon>
        <taxon>Paenibacillus</taxon>
    </lineage>
</organism>
<evidence type="ECO:0000313" key="8">
    <source>
        <dbReference type="Proteomes" id="UP000681162"/>
    </source>
</evidence>
<comment type="subcellular location">
    <subcellularLocation>
        <location evidence="1 6">Cytoplasm</location>
        <location evidence="1 6">Cytosol</location>
    </subcellularLocation>
</comment>
<dbReference type="InterPro" id="IPR036584">
    <property type="entry name" value="FliS_sf"/>
</dbReference>
<dbReference type="InterPro" id="IPR003713">
    <property type="entry name" value="FliS"/>
</dbReference>
<keyword evidence="7" id="KW-0282">Flagellum</keyword>
<dbReference type="PANTHER" id="PTHR34773">
    <property type="entry name" value="FLAGELLAR SECRETION CHAPERONE FLIS"/>
    <property type="match status" value="1"/>
</dbReference>
<evidence type="ECO:0000256" key="6">
    <source>
        <dbReference type="PIRNR" id="PIRNR039090"/>
    </source>
</evidence>
<sequence>MITSPYEKYKQSSVQTATPAQLLIMLYDGAIRFIRGAVEAINAEDIQKKNELIGKAQAIVSELRATLNHSYEISAQLDKLYEYINYLLIEANIRKDTTKATEALDYLVDLRESWIQASKVVISGQEQVNSNG</sequence>